<evidence type="ECO:0000256" key="1">
    <source>
        <dbReference type="SAM" id="Phobius"/>
    </source>
</evidence>
<dbReference type="AlphaFoldDB" id="A0A4P9VQP2"/>
<sequence>MAFLIITLISLSTLAAAILACVLLPQCFWRLNDELREGLLLEQVLPVSFPVLGAISTLCVFLMFLLSKPVFIAAVIMVTVAAGLFAAGFYMIPQLVQSYKNRAKQIYGAEQLVQQWQFACVGTAAGAALLSTIVIVLL</sequence>
<accession>A0A4P9VQP2</accession>
<evidence type="ECO:0000313" key="3">
    <source>
        <dbReference type="Proteomes" id="UP000257039"/>
    </source>
</evidence>
<feature type="transmembrane region" description="Helical" evidence="1">
    <location>
        <begin position="71"/>
        <end position="96"/>
    </location>
</feature>
<proteinExistence type="predicted"/>
<evidence type="ECO:0000313" key="2">
    <source>
        <dbReference type="EMBL" id="RDH44684.1"/>
    </source>
</evidence>
<gene>
    <name evidence="2" type="ORF">B9G39_15280</name>
</gene>
<reference evidence="2 3" key="1">
    <citation type="submission" date="2017-04" db="EMBL/GenBank/DDBJ databases">
        <title>Draft genome sequence of Zooshikella ganghwensis VG4 isolated from Red Sea sediments.</title>
        <authorList>
            <person name="Rehman Z."/>
            <person name="Alam I."/>
            <person name="Kamau A."/>
            <person name="Bajic V."/>
            <person name="Leiknes T."/>
        </authorList>
    </citation>
    <scope>NUCLEOTIDE SEQUENCE [LARGE SCALE GENOMIC DNA]</scope>
    <source>
        <strain evidence="2 3">VG4</strain>
    </source>
</reference>
<dbReference type="RefSeq" id="WP_094787788.1">
    <property type="nucleotide sequence ID" value="NZ_JAEVHG010000013.1"/>
</dbReference>
<keyword evidence="1" id="KW-1133">Transmembrane helix</keyword>
<keyword evidence="3" id="KW-1185">Reference proteome</keyword>
<name>A0A4P9VQP2_9GAMM</name>
<feature type="transmembrane region" description="Helical" evidence="1">
    <location>
        <begin position="116"/>
        <end position="137"/>
    </location>
</feature>
<organism evidence="2 3">
    <name type="scientific">Zooshikella ganghwensis</name>
    <dbReference type="NCBI Taxonomy" id="202772"/>
    <lineage>
        <taxon>Bacteria</taxon>
        <taxon>Pseudomonadati</taxon>
        <taxon>Pseudomonadota</taxon>
        <taxon>Gammaproteobacteria</taxon>
        <taxon>Oceanospirillales</taxon>
        <taxon>Zooshikellaceae</taxon>
        <taxon>Zooshikella</taxon>
    </lineage>
</organism>
<feature type="transmembrane region" description="Helical" evidence="1">
    <location>
        <begin position="44"/>
        <end position="64"/>
    </location>
</feature>
<comment type="caution">
    <text evidence="2">The sequence shown here is derived from an EMBL/GenBank/DDBJ whole genome shotgun (WGS) entry which is preliminary data.</text>
</comment>
<dbReference type="EMBL" id="NDXW01000001">
    <property type="protein sequence ID" value="RDH44684.1"/>
    <property type="molecule type" value="Genomic_DNA"/>
</dbReference>
<dbReference type="Proteomes" id="UP000257039">
    <property type="component" value="Unassembled WGS sequence"/>
</dbReference>
<keyword evidence="1" id="KW-0472">Membrane</keyword>
<keyword evidence="1" id="KW-0812">Transmembrane</keyword>
<protein>
    <submittedName>
        <fullName evidence="2">Uncharacterized protein</fullName>
    </submittedName>
</protein>